<dbReference type="InterPro" id="IPR036291">
    <property type="entry name" value="NAD(P)-bd_dom_sf"/>
</dbReference>
<accession>A0A481YV63</accession>
<evidence type="ECO:0000313" key="5">
    <source>
        <dbReference type="EMBL" id="QBK86791.1"/>
    </source>
</evidence>
<organism evidence="5">
    <name type="scientific">Marseillevirus LCMAC103</name>
    <dbReference type="NCBI Taxonomy" id="2506604"/>
    <lineage>
        <taxon>Viruses</taxon>
        <taxon>Varidnaviria</taxon>
        <taxon>Bamfordvirae</taxon>
        <taxon>Nucleocytoviricota</taxon>
        <taxon>Megaviricetes</taxon>
        <taxon>Pimascovirales</taxon>
        <taxon>Pimascovirales incertae sedis</taxon>
        <taxon>Marseilleviridae</taxon>
    </lineage>
</organism>
<evidence type="ECO:0000256" key="1">
    <source>
        <dbReference type="ARBA" id="ARBA00001911"/>
    </source>
</evidence>
<dbReference type="FunFam" id="3.40.50.720:FF:000304">
    <property type="entry name" value="UDP-glucose 4,6-dehydratase"/>
    <property type="match status" value="1"/>
</dbReference>
<dbReference type="Gene3D" id="3.40.50.720">
    <property type="entry name" value="NAD(P)-binding Rossmann-like Domain"/>
    <property type="match status" value="1"/>
</dbReference>
<sequence length="323" mass="35774">MEFKASNVLVTGGCGFIGGHFIDFYARAHPDVDIVNVDAMYHAAREANVSDAVRASGRYKLVKGNTANLDLMKFVLAEYRIDTVVHFAAQSHVDDSFEKSLRYTQDNVMGTHNLLEACRQHGRIKKFVHVSTDEVYGESLLGAGEHRRTEASVLNPTNPYAASKAAAEMYANSYRHSFGLPVVIVRMNNVFGPRQHTEKLIPRFIALLAGGDKLTIQGSGLQVRSFVHVADVARAFDLIVARGAVGEIYNIGSDDEHSVLEIAQKLVDIQFGSGEDLSSWVTHVADRPFNDTRYYISSRKLEKLGWKREVDMDSALAELIVDA</sequence>
<keyword evidence="3" id="KW-0456">Lyase</keyword>
<evidence type="ECO:0000256" key="3">
    <source>
        <dbReference type="ARBA" id="ARBA00023239"/>
    </source>
</evidence>
<dbReference type="GO" id="GO:0009225">
    <property type="term" value="P:nucleotide-sugar metabolic process"/>
    <property type="evidence" value="ECO:0007669"/>
    <property type="project" value="InterPro"/>
</dbReference>
<dbReference type="SUPFAM" id="SSF51735">
    <property type="entry name" value="NAD(P)-binding Rossmann-fold domains"/>
    <property type="match status" value="1"/>
</dbReference>
<comment type="cofactor">
    <cofactor evidence="1">
        <name>NAD(+)</name>
        <dbReference type="ChEBI" id="CHEBI:57540"/>
    </cofactor>
</comment>
<keyword evidence="2" id="KW-0520">NAD</keyword>
<name>A0A481YV63_9VIRU</name>
<dbReference type="CDD" id="cd05246">
    <property type="entry name" value="dTDP_GD_SDR_e"/>
    <property type="match status" value="1"/>
</dbReference>
<dbReference type="PANTHER" id="PTHR43000">
    <property type="entry name" value="DTDP-D-GLUCOSE 4,6-DEHYDRATASE-RELATED"/>
    <property type="match status" value="1"/>
</dbReference>
<dbReference type="GO" id="GO:0008460">
    <property type="term" value="F:dTDP-glucose 4,6-dehydratase activity"/>
    <property type="evidence" value="ECO:0007669"/>
    <property type="project" value="InterPro"/>
</dbReference>
<proteinExistence type="predicted"/>
<gene>
    <name evidence="5" type="ORF">LCMAC103_01230</name>
</gene>
<protein>
    <submittedName>
        <fullName evidence="5">GDP-mannose 4,6 dehydratase</fullName>
    </submittedName>
</protein>
<evidence type="ECO:0000259" key="4">
    <source>
        <dbReference type="Pfam" id="PF16363"/>
    </source>
</evidence>
<dbReference type="EMBL" id="MK500336">
    <property type="protein sequence ID" value="QBK86791.1"/>
    <property type="molecule type" value="Genomic_DNA"/>
</dbReference>
<reference evidence="5" key="1">
    <citation type="journal article" date="2019" name="MBio">
        <title>Virus Genomes from Deep Sea Sediments Expand the Ocean Megavirome and Support Independent Origins of Viral Gigantism.</title>
        <authorList>
            <person name="Backstrom D."/>
            <person name="Yutin N."/>
            <person name="Jorgensen S.L."/>
            <person name="Dharamshi J."/>
            <person name="Homa F."/>
            <person name="Zaremba-Niedwiedzka K."/>
            <person name="Spang A."/>
            <person name="Wolf Y.I."/>
            <person name="Koonin E.V."/>
            <person name="Ettema T.J."/>
        </authorList>
    </citation>
    <scope>NUCLEOTIDE SEQUENCE</scope>
</reference>
<dbReference type="Pfam" id="PF16363">
    <property type="entry name" value="GDP_Man_Dehyd"/>
    <property type="match status" value="1"/>
</dbReference>
<feature type="domain" description="NAD(P)-binding" evidence="4">
    <location>
        <begin position="9"/>
        <end position="318"/>
    </location>
</feature>
<evidence type="ECO:0000256" key="2">
    <source>
        <dbReference type="ARBA" id="ARBA00023027"/>
    </source>
</evidence>
<dbReference type="InterPro" id="IPR005888">
    <property type="entry name" value="dTDP_Gluc_deHydtase"/>
</dbReference>
<dbReference type="Gene3D" id="3.90.25.10">
    <property type="entry name" value="UDP-galactose 4-epimerase, domain 1"/>
    <property type="match status" value="1"/>
</dbReference>
<dbReference type="InterPro" id="IPR016040">
    <property type="entry name" value="NAD(P)-bd_dom"/>
</dbReference>